<keyword evidence="2" id="KW-1185">Reference proteome</keyword>
<evidence type="ECO:0000313" key="1">
    <source>
        <dbReference type="EMBL" id="KAF7189324.1"/>
    </source>
</evidence>
<comment type="caution">
    <text evidence="1">The sequence shown here is derived from an EMBL/GenBank/DDBJ whole genome shotgun (WGS) entry which is preliminary data.</text>
</comment>
<gene>
    <name evidence="1" type="ORF">HII31_09302</name>
</gene>
<accession>A0A8H6RCZ4</accession>
<dbReference type="AlphaFoldDB" id="A0A8H6RCZ4"/>
<proteinExistence type="predicted"/>
<organism evidence="1 2">
    <name type="scientific">Pseudocercospora fuligena</name>
    <dbReference type="NCBI Taxonomy" id="685502"/>
    <lineage>
        <taxon>Eukaryota</taxon>
        <taxon>Fungi</taxon>
        <taxon>Dikarya</taxon>
        <taxon>Ascomycota</taxon>
        <taxon>Pezizomycotina</taxon>
        <taxon>Dothideomycetes</taxon>
        <taxon>Dothideomycetidae</taxon>
        <taxon>Mycosphaerellales</taxon>
        <taxon>Mycosphaerellaceae</taxon>
        <taxon>Pseudocercospora</taxon>
    </lineage>
</organism>
<evidence type="ECO:0000313" key="2">
    <source>
        <dbReference type="Proteomes" id="UP000660729"/>
    </source>
</evidence>
<sequence>MQGTMKEDTTAPDNTRDVFPFLDLPKELRDMVYDYCNGDTIELPTVDDEDLHLAISHPPLLQARLVNRQIKAEYLDIASKKPTLLLSDHDECSLQFLAGFKNLKLDSIQQADVRIVAICNRCFPSNGVAPCFVVNELKDTIKLIQSLLANQKLPALETVDLSFGLWKAQDVPTSQWPESPHTKDALQLFEKLANLKGVDRIEIYWLESGTYQPRERPAREDVWVTWNKANGWKAPGEETSSAAKQTDT</sequence>
<dbReference type="Proteomes" id="UP000660729">
    <property type="component" value="Unassembled WGS sequence"/>
</dbReference>
<dbReference type="OrthoDB" id="3650782at2759"/>
<dbReference type="EMBL" id="JABCIY010000191">
    <property type="protein sequence ID" value="KAF7189324.1"/>
    <property type="molecule type" value="Genomic_DNA"/>
</dbReference>
<dbReference type="InterPro" id="IPR038883">
    <property type="entry name" value="AN11006-like"/>
</dbReference>
<protein>
    <recommendedName>
        <fullName evidence="3">F-box domain-containing protein</fullName>
    </recommendedName>
</protein>
<dbReference type="PANTHER" id="PTHR42085">
    <property type="entry name" value="F-BOX DOMAIN-CONTAINING PROTEIN"/>
    <property type="match status" value="1"/>
</dbReference>
<evidence type="ECO:0008006" key="3">
    <source>
        <dbReference type="Google" id="ProtNLM"/>
    </source>
</evidence>
<reference evidence="1" key="1">
    <citation type="submission" date="2020-04" db="EMBL/GenBank/DDBJ databases">
        <title>Draft genome resource of the tomato pathogen Pseudocercospora fuligena.</title>
        <authorList>
            <person name="Zaccaron A."/>
        </authorList>
    </citation>
    <scope>NUCLEOTIDE SEQUENCE</scope>
    <source>
        <strain evidence="1">PF001</strain>
    </source>
</reference>
<name>A0A8H6RCZ4_9PEZI</name>
<dbReference type="PANTHER" id="PTHR42085:SF1">
    <property type="entry name" value="F-BOX DOMAIN-CONTAINING PROTEIN"/>
    <property type="match status" value="1"/>
</dbReference>